<evidence type="ECO:0000313" key="1">
    <source>
        <dbReference type="EMBL" id="ACD84129.1"/>
    </source>
</evidence>
<reference evidence="1 2" key="1">
    <citation type="journal article" date="2008" name="Biol. Direct">
        <title>Complete genome sequence of the extremely acidophilic methanotroph isolate V4, Methylacidiphilum infernorum, a representative of the bacterial phylum Verrucomicrobia.</title>
        <authorList>
            <person name="Hou S."/>
            <person name="Makarova K.S."/>
            <person name="Saw J.H."/>
            <person name="Senin P."/>
            <person name="Ly B.V."/>
            <person name="Zhou Z."/>
            <person name="Ren Y."/>
            <person name="Wang J."/>
            <person name="Galperin M.Y."/>
            <person name="Omelchenko M.V."/>
            <person name="Wolf Y.I."/>
            <person name="Yutin N."/>
            <person name="Koonin E.V."/>
            <person name="Stott M.B."/>
            <person name="Mountain B.W."/>
            <person name="Crowe M.A."/>
            <person name="Smirnova A.V."/>
            <person name="Dunfield P.F."/>
            <person name="Feng L."/>
            <person name="Wang L."/>
            <person name="Alam M."/>
        </authorList>
    </citation>
    <scope>NUCLEOTIDE SEQUENCE [LARGE SCALE GENOMIC DNA]</scope>
    <source>
        <strain evidence="2">Isolate V4</strain>
    </source>
</reference>
<sequence length="37" mass="4505">MRLFNQLFVSLVKENFIFFFFVRPFLCFLQSAVNLKT</sequence>
<protein>
    <submittedName>
        <fullName evidence="1">Uncharacterized protein</fullName>
    </submittedName>
</protein>
<name>B3DZ37_METI4</name>
<accession>B3DZ37</accession>
<dbReference type="EMBL" id="CP000975">
    <property type="protein sequence ID" value="ACD84129.1"/>
    <property type="molecule type" value="Genomic_DNA"/>
</dbReference>
<proteinExistence type="predicted"/>
<dbReference type="HOGENOM" id="CLU_3345810_0_0_0"/>
<dbReference type="KEGG" id="min:Minf_2075"/>
<dbReference type="AlphaFoldDB" id="B3DZ37"/>
<dbReference type="Proteomes" id="UP000009149">
    <property type="component" value="Chromosome"/>
</dbReference>
<organism evidence="1 2">
    <name type="scientific">Methylacidiphilum infernorum (isolate V4)</name>
    <name type="common">Methylokorus infernorum (strain V4)</name>
    <dbReference type="NCBI Taxonomy" id="481448"/>
    <lineage>
        <taxon>Bacteria</taxon>
        <taxon>Pseudomonadati</taxon>
        <taxon>Verrucomicrobiota</taxon>
        <taxon>Methylacidiphilae</taxon>
        <taxon>Methylacidiphilales</taxon>
        <taxon>Methylacidiphilaceae</taxon>
        <taxon>Methylacidiphilum (ex Ratnadevi et al. 2023)</taxon>
    </lineage>
</organism>
<gene>
    <name evidence="1" type="ordered locus">Minf_2075</name>
</gene>
<evidence type="ECO:0000313" key="2">
    <source>
        <dbReference type="Proteomes" id="UP000009149"/>
    </source>
</evidence>